<dbReference type="SUPFAM" id="SSF57959">
    <property type="entry name" value="Leucine zipper domain"/>
    <property type="match status" value="1"/>
</dbReference>
<evidence type="ECO:0000256" key="3">
    <source>
        <dbReference type="ARBA" id="ARBA00023125"/>
    </source>
</evidence>
<dbReference type="PROSITE" id="PS50217">
    <property type="entry name" value="BZIP"/>
    <property type="match status" value="1"/>
</dbReference>
<evidence type="ECO:0000313" key="9">
    <source>
        <dbReference type="Proteomes" id="UP000324222"/>
    </source>
</evidence>
<dbReference type="InterPro" id="IPR005643">
    <property type="entry name" value="JNK"/>
</dbReference>
<dbReference type="Pfam" id="PF03957">
    <property type="entry name" value="Jun"/>
    <property type="match status" value="1"/>
</dbReference>
<dbReference type="PANTHER" id="PTHR11462:SF35">
    <property type="entry name" value="TRANSCRIPTION FACTOR JRA"/>
    <property type="match status" value="1"/>
</dbReference>
<organism evidence="8 9">
    <name type="scientific">Portunus trituberculatus</name>
    <name type="common">Swimming crab</name>
    <name type="synonym">Neptunus trituberculatus</name>
    <dbReference type="NCBI Taxonomy" id="210409"/>
    <lineage>
        <taxon>Eukaryota</taxon>
        <taxon>Metazoa</taxon>
        <taxon>Ecdysozoa</taxon>
        <taxon>Arthropoda</taxon>
        <taxon>Crustacea</taxon>
        <taxon>Multicrustacea</taxon>
        <taxon>Malacostraca</taxon>
        <taxon>Eumalacostraca</taxon>
        <taxon>Eucarida</taxon>
        <taxon>Decapoda</taxon>
        <taxon>Pleocyemata</taxon>
        <taxon>Brachyura</taxon>
        <taxon>Eubrachyura</taxon>
        <taxon>Portunoidea</taxon>
        <taxon>Portunidae</taxon>
        <taxon>Portuninae</taxon>
        <taxon>Portunus</taxon>
    </lineage>
</organism>
<dbReference type="GO" id="GO:0000978">
    <property type="term" value="F:RNA polymerase II cis-regulatory region sequence-specific DNA binding"/>
    <property type="evidence" value="ECO:0007669"/>
    <property type="project" value="TreeGrafter"/>
</dbReference>
<keyword evidence="5" id="KW-0175">Coiled coil</keyword>
<feature type="region of interest" description="Disordered" evidence="6">
    <location>
        <begin position="156"/>
        <end position="176"/>
    </location>
</feature>
<evidence type="ECO:0000259" key="7">
    <source>
        <dbReference type="PROSITE" id="PS50217"/>
    </source>
</evidence>
<dbReference type="AlphaFoldDB" id="A0A5B7HYG4"/>
<keyword evidence="9" id="KW-1185">Reference proteome</keyword>
<dbReference type="GO" id="GO:0005667">
    <property type="term" value="C:transcription regulator complex"/>
    <property type="evidence" value="ECO:0007669"/>
    <property type="project" value="TreeGrafter"/>
</dbReference>
<evidence type="ECO:0000256" key="4">
    <source>
        <dbReference type="ARBA" id="ARBA00023163"/>
    </source>
</evidence>
<feature type="coiled-coil region" evidence="5">
    <location>
        <begin position="188"/>
        <end position="235"/>
    </location>
</feature>
<dbReference type="InterPro" id="IPR004827">
    <property type="entry name" value="bZIP"/>
</dbReference>
<dbReference type="InterPro" id="IPR002112">
    <property type="entry name" value="Leuzip_Jun"/>
</dbReference>
<keyword evidence="4" id="KW-0804">Transcription</keyword>
<dbReference type="EMBL" id="VSRR010040199">
    <property type="protein sequence ID" value="MPC75023.1"/>
    <property type="molecule type" value="Genomic_DNA"/>
</dbReference>
<dbReference type="FunFam" id="1.20.5.170:FF:000012">
    <property type="entry name" value="Putative transcription factor AP-1"/>
    <property type="match status" value="1"/>
</dbReference>
<dbReference type="SMART" id="SM00338">
    <property type="entry name" value="BRLZ"/>
    <property type="match status" value="1"/>
</dbReference>
<dbReference type="Proteomes" id="UP000324222">
    <property type="component" value="Unassembled WGS sequence"/>
</dbReference>
<dbReference type="GO" id="GO:0042127">
    <property type="term" value="P:regulation of cell population proliferation"/>
    <property type="evidence" value="ECO:0007669"/>
    <property type="project" value="TreeGrafter"/>
</dbReference>
<dbReference type="PROSITE" id="PS00036">
    <property type="entry name" value="BZIP_BASIC"/>
    <property type="match status" value="1"/>
</dbReference>
<reference evidence="8 9" key="1">
    <citation type="submission" date="2019-05" db="EMBL/GenBank/DDBJ databases">
        <title>Another draft genome of Portunus trituberculatus and its Hox gene families provides insights of decapod evolution.</title>
        <authorList>
            <person name="Jeong J.-H."/>
            <person name="Song I."/>
            <person name="Kim S."/>
            <person name="Choi T."/>
            <person name="Kim D."/>
            <person name="Ryu S."/>
            <person name="Kim W."/>
        </authorList>
    </citation>
    <scope>NUCLEOTIDE SEQUENCE [LARGE SCALE GENOMIC DNA]</scope>
    <source>
        <tissue evidence="8">Muscle</tissue>
    </source>
</reference>
<sequence length="260" mass="29371">MEASMYEDGSYNNYTRESVSQIKRRLTLDLTSRTNKRQRGTATTTANFNPLLTSPDLNQLKLASPELERIIMQQSGTAILGSGTAAITAAPATTTTTTTSSQQFFFKTTTLEEEEFVKGFEDSLEQLHHQDSLHSNLQYTQLEVPVTAAQNLPLPPQIKEEPQTVPSVGSPPLSPINMECQERIKLERKRLRNRIAASKCRRRKLERISRLEDKVRILKGENVELQNVVNRLRDQVCSLKQEVMDHVNSGCQIPFVTTNQ</sequence>
<comment type="caution">
    <text evidence="8">The sequence shown here is derived from an EMBL/GenBank/DDBJ whole genome shotgun (WGS) entry which is preliminary data.</text>
</comment>
<keyword evidence="3" id="KW-0238">DNA-binding</keyword>
<comment type="similarity">
    <text evidence="1">Belongs to the bZIP family. Jun subfamily.</text>
</comment>
<evidence type="ECO:0000256" key="6">
    <source>
        <dbReference type="SAM" id="MobiDB-lite"/>
    </source>
</evidence>
<dbReference type="GO" id="GO:0051726">
    <property type="term" value="P:regulation of cell cycle"/>
    <property type="evidence" value="ECO:0007669"/>
    <property type="project" value="TreeGrafter"/>
</dbReference>
<dbReference type="PRINTS" id="PR00043">
    <property type="entry name" value="LEUZIPPRJUN"/>
</dbReference>
<dbReference type="InterPro" id="IPR050946">
    <property type="entry name" value="AP-1_TF_bZIP"/>
</dbReference>
<evidence type="ECO:0000256" key="2">
    <source>
        <dbReference type="ARBA" id="ARBA00023015"/>
    </source>
</evidence>
<evidence type="ECO:0000313" key="8">
    <source>
        <dbReference type="EMBL" id="MPC75023.1"/>
    </source>
</evidence>
<dbReference type="GO" id="GO:0000981">
    <property type="term" value="F:DNA-binding transcription factor activity, RNA polymerase II-specific"/>
    <property type="evidence" value="ECO:0007669"/>
    <property type="project" value="TreeGrafter"/>
</dbReference>
<gene>
    <name evidence="8" type="primary">JUN</name>
    <name evidence="8" type="ORF">E2C01_069406</name>
</gene>
<dbReference type="OrthoDB" id="2187714at2759"/>
<accession>A0A5B7HYG4</accession>
<evidence type="ECO:0000256" key="5">
    <source>
        <dbReference type="SAM" id="Coils"/>
    </source>
</evidence>
<keyword evidence="2" id="KW-0805">Transcription regulation</keyword>
<dbReference type="Pfam" id="PF00170">
    <property type="entry name" value="bZIP_1"/>
    <property type="match status" value="1"/>
</dbReference>
<dbReference type="CDD" id="cd14696">
    <property type="entry name" value="bZIP_Jun"/>
    <property type="match status" value="1"/>
</dbReference>
<name>A0A5B7HYG4_PORTR</name>
<feature type="domain" description="BZIP" evidence="7">
    <location>
        <begin position="183"/>
        <end position="246"/>
    </location>
</feature>
<protein>
    <submittedName>
        <fullName evidence="8">Transcription factor AP-1</fullName>
    </submittedName>
</protein>
<evidence type="ECO:0000256" key="1">
    <source>
        <dbReference type="ARBA" id="ARBA00006882"/>
    </source>
</evidence>
<dbReference type="PANTHER" id="PTHR11462">
    <property type="entry name" value="JUN TRANSCRIPTION FACTOR-RELATED"/>
    <property type="match status" value="1"/>
</dbReference>
<dbReference type="InterPro" id="IPR046347">
    <property type="entry name" value="bZIP_sf"/>
</dbReference>
<proteinExistence type="inferred from homology"/>
<dbReference type="Gene3D" id="1.20.5.170">
    <property type="match status" value="1"/>
</dbReference>